<dbReference type="PATRIC" id="fig|1359167.3.peg.529"/>
<comment type="caution">
    <text evidence="1">The sequence shown here is derived from an EMBL/GenBank/DDBJ whole genome shotgun (WGS) entry which is preliminary data.</text>
</comment>
<evidence type="ECO:0000313" key="2">
    <source>
        <dbReference type="Proteomes" id="UP000033546"/>
    </source>
</evidence>
<reference evidence="1 2" key="1">
    <citation type="submission" date="2015-02" db="EMBL/GenBank/DDBJ databases">
        <title>Genome Sequencing of Rickettsiales.</title>
        <authorList>
            <person name="Daugherty S.C."/>
            <person name="Su Q."/>
            <person name="Abolude K."/>
            <person name="Beier-Sexton M."/>
            <person name="Carlyon J.A."/>
            <person name="Carter R."/>
            <person name="Day N.P."/>
            <person name="Dumler S.J."/>
            <person name="Dyachenko V."/>
            <person name="Godinez A."/>
            <person name="Kurtti T.J."/>
            <person name="Lichay M."/>
            <person name="Mullins K.E."/>
            <person name="Ott S."/>
            <person name="Pappas-Brown V."/>
            <person name="Paris D.H."/>
            <person name="Patel P."/>
            <person name="Richards A.L."/>
            <person name="Sadzewicz L."/>
            <person name="Sears K."/>
            <person name="Seidman D."/>
            <person name="Sengamalay N."/>
            <person name="Stenos J."/>
            <person name="Tallon L.J."/>
            <person name="Vincent G."/>
            <person name="Fraser C.M."/>
            <person name="Munderloh U."/>
            <person name="Dunning-Hotopp J.C."/>
        </authorList>
    </citation>
    <scope>NUCLEOTIDE SEQUENCE [LARGE SCALE GENOMIC DNA]</scope>
    <source>
        <strain evidence="1 2">EmCRT</strain>
    </source>
</reference>
<proteinExistence type="predicted"/>
<dbReference type="AlphaFoldDB" id="A0A0F3NC05"/>
<organism evidence="1 2">
    <name type="scientific">Ehrlichia cf. muris str. EmCRT</name>
    <dbReference type="NCBI Taxonomy" id="1359167"/>
    <lineage>
        <taxon>Bacteria</taxon>
        <taxon>Pseudomonadati</taxon>
        <taxon>Pseudomonadota</taxon>
        <taxon>Alphaproteobacteria</taxon>
        <taxon>Rickettsiales</taxon>
        <taxon>Anaplasmataceae</taxon>
        <taxon>Ehrlichia</taxon>
    </lineage>
</organism>
<protein>
    <submittedName>
        <fullName evidence="1">Uncharacterized protein</fullName>
    </submittedName>
</protein>
<sequence>MLNENTVNILTNNVKQKLINNTSLQKLLHNKLLYLATLP</sequence>
<dbReference type="EMBL" id="LANU01000002">
    <property type="protein sequence ID" value="KJV65598.1"/>
    <property type="molecule type" value="Genomic_DNA"/>
</dbReference>
<accession>A0A0F3NC05</accession>
<evidence type="ECO:0000313" key="1">
    <source>
        <dbReference type="EMBL" id="KJV65598.1"/>
    </source>
</evidence>
<dbReference type="Proteomes" id="UP000033546">
    <property type="component" value="Unassembled WGS sequence"/>
</dbReference>
<name>A0A0F3NC05_9RICK</name>
<gene>
    <name evidence="1" type="ORF">EMUCRT_0543</name>
</gene>